<evidence type="ECO:0000313" key="2">
    <source>
        <dbReference type="EMBL" id="MBM7809982.1"/>
    </source>
</evidence>
<feature type="transmembrane region" description="Helical" evidence="1">
    <location>
        <begin position="272"/>
        <end position="292"/>
    </location>
</feature>
<keyword evidence="1" id="KW-0812">Transmembrane</keyword>
<keyword evidence="5" id="KW-1185">Reference proteome</keyword>
<feature type="transmembrane region" description="Helical" evidence="1">
    <location>
        <begin position="191"/>
        <end position="208"/>
    </location>
</feature>
<feature type="transmembrane region" description="Helical" evidence="1">
    <location>
        <begin position="75"/>
        <end position="91"/>
    </location>
</feature>
<dbReference type="AlphaFoldDB" id="A0A8T8I0G5"/>
<accession>A0A8T8I0G5</accession>
<feature type="transmembrane region" description="Helical" evidence="1">
    <location>
        <begin position="32"/>
        <end position="63"/>
    </location>
</feature>
<gene>
    <name evidence="3" type="ORF">J7S33_04530</name>
    <name evidence="2" type="ORF">JOE68_000847</name>
</gene>
<evidence type="ECO:0008006" key="6">
    <source>
        <dbReference type="Google" id="ProtNLM"/>
    </source>
</evidence>
<reference evidence="2 5" key="1">
    <citation type="submission" date="2021-01" db="EMBL/GenBank/DDBJ databases">
        <title>Sequencing the genomes of 1000 actinobacteria strains.</title>
        <authorList>
            <person name="Klenk H.-P."/>
        </authorList>
    </citation>
    <scope>NUCLEOTIDE SEQUENCE [LARGE SCALE GENOMIC DNA]</scope>
    <source>
        <strain evidence="2 5">DSM 44581</strain>
    </source>
</reference>
<evidence type="ECO:0000256" key="1">
    <source>
        <dbReference type="SAM" id="Phobius"/>
    </source>
</evidence>
<proteinExistence type="predicted"/>
<dbReference type="Proteomes" id="UP001195724">
    <property type="component" value="Unassembled WGS sequence"/>
</dbReference>
<feature type="transmembrane region" description="Helical" evidence="1">
    <location>
        <begin position="120"/>
        <end position="137"/>
    </location>
</feature>
<feature type="transmembrane region" description="Helical" evidence="1">
    <location>
        <begin position="169"/>
        <end position="185"/>
    </location>
</feature>
<keyword evidence="1" id="KW-1133">Transmembrane helix</keyword>
<feature type="transmembrane region" description="Helical" evidence="1">
    <location>
        <begin position="220"/>
        <end position="252"/>
    </location>
</feature>
<evidence type="ECO:0000313" key="3">
    <source>
        <dbReference type="EMBL" id="QTR04226.1"/>
    </source>
</evidence>
<reference evidence="3" key="2">
    <citation type="submission" date="2021-04" db="EMBL/GenBank/DDBJ databases">
        <title>Saccharothrix algeriensis WGS.</title>
        <authorList>
            <person name="Stuskova K."/>
            <person name="Hakalova E."/>
            <person name="Tebbal A.B."/>
            <person name="Eichmeier A."/>
        </authorList>
    </citation>
    <scope>NUCLEOTIDE SEQUENCE</scope>
    <source>
        <strain evidence="3">NRRL B-24137</strain>
    </source>
</reference>
<evidence type="ECO:0000313" key="4">
    <source>
        <dbReference type="Proteomes" id="UP000671828"/>
    </source>
</evidence>
<dbReference type="EMBL" id="CP072788">
    <property type="protein sequence ID" value="QTR04226.1"/>
    <property type="molecule type" value="Genomic_DNA"/>
</dbReference>
<dbReference type="RefSeq" id="WP_204841019.1">
    <property type="nucleotide sequence ID" value="NZ_JAFBCL010000001.1"/>
</dbReference>
<evidence type="ECO:0000313" key="5">
    <source>
        <dbReference type="Proteomes" id="UP001195724"/>
    </source>
</evidence>
<feature type="transmembrane region" description="Helical" evidence="1">
    <location>
        <begin position="348"/>
        <end position="367"/>
    </location>
</feature>
<organism evidence="3 4">
    <name type="scientific">Saccharothrix algeriensis</name>
    <dbReference type="NCBI Taxonomy" id="173560"/>
    <lineage>
        <taxon>Bacteria</taxon>
        <taxon>Bacillati</taxon>
        <taxon>Actinomycetota</taxon>
        <taxon>Actinomycetes</taxon>
        <taxon>Pseudonocardiales</taxon>
        <taxon>Pseudonocardiaceae</taxon>
        <taxon>Saccharothrix</taxon>
    </lineage>
</organism>
<keyword evidence="1" id="KW-0472">Membrane</keyword>
<protein>
    <recommendedName>
        <fullName evidence="6">NADH:quinone oxidoreductase/Mrp antiporter membrane subunit domain-containing protein</fullName>
    </recommendedName>
</protein>
<name>A0A8T8I0G5_9PSEU</name>
<dbReference type="Proteomes" id="UP000671828">
    <property type="component" value="Chromosome"/>
</dbReference>
<sequence length="368" mass="36707">MIASLAVVVVWLATAVVAGAEADARAARRKAVLGAAVALPVSLAAFPDGLLLTAFCLAGVLVAALSPVAAHPPRVLARALVLVGLACAFTAVRSEAVDAVLWALTAVVAWTGARDRRLFAVYHVPSVLLVVVGAVLPSPAGEVLVLLGVAVRAAVVPLHSWFPRFVARTPMAVVAAFLLPVGLVVPDTPAAAVVGALAALVGAVFAVVQADGARALAFLLAGVNGLALVGGAQPAAAVAATGLAMTVAALVARRGPLSPTAPAGDLARTPRLATAYLGFGLALAGFPLLPGFADVHRLLEHPAAFVVSAVVVAVAVNGMTVLRGFLGLFAGHPGETGERDLTPLEHRAVALALALLVIGGVAPGLLAR</sequence>
<feature type="transmembrane region" description="Helical" evidence="1">
    <location>
        <begin position="304"/>
        <end position="328"/>
    </location>
</feature>
<dbReference type="EMBL" id="JAFBCL010000001">
    <property type="protein sequence ID" value="MBM7809982.1"/>
    <property type="molecule type" value="Genomic_DNA"/>
</dbReference>